<organism evidence="2 3">
    <name type="scientific">Paenibacillus amylolyticus</name>
    <dbReference type="NCBI Taxonomy" id="1451"/>
    <lineage>
        <taxon>Bacteria</taxon>
        <taxon>Bacillati</taxon>
        <taxon>Bacillota</taxon>
        <taxon>Bacilli</taxon>
        <taxon>Bacillales</taxon>
        <taxon>Paenibacillaceae</taxon>
        <taxon>Paenibacillus</taxon>
    </lineage>
</organism>
<keyword evidence="2" id="KW-0347">Helicase</keyword>
<gene>
    <name evidence="2" type="ORF">V6668_20470</name>
</gene>
<dbReference type="InterPro" id="IPR032830">
    <property type="entry name" value="XPB/Ssl2_N"/>
</dbReference>
<keyword evidence="2" id="KW-0378">Hydrolase</keyword>
<keyword evidence="2" id="KW-0067">ATP-binding</keyword>
<evidence type="ECO:0000313" key="2">
    <source>
        <dbReference type="EMBL" id="WWP18863.1"/>
    </source>
</evidence>
<reference evidence="2 3" key="1">
    <citation type="submission" date="2024-02" db="EMBL/GenBank/DDBJ databases">
        <title>Complete sequences of two Paenibacillus sp. strains and one Lysinibacillus strain isolated from the environment on STAA medium highlight biotechnological potential.</title>
        <authorList>
            <person name="Attere S.A."/>
            <person name="Piche L.C."/>
            <person name="Intertaglia L."/>
            <person name="Lami R."/>
            <person name="Charette S.J."/>
            <person name="Vincent A.T."/>
        </authorList>
    </citation>
    <scope>NUCLEOTIDE SEQUENCE [LARGE SCALE GENOMIC DNA]</scope>
    <source>
        <strain evidence="2 3">Y5S-7</strain>
    </source>
</reference>
<dbReference type="EMBL" id="CP145892">
    <property type="protein sequence ID" value="WWP18863.1"/>
    <property type="molecule type" value="Genomic_DNA"/>
</dbReference>
<dbReference type="Pfam" id="PF13625">
    <property type="entry name" value="Helicase_C_3"/>
    <property type="match status" value="1"/>
</dbReference>
<dbReference type="Proteomes" id="UP001364764">
    <property type="component" value="Chromosome"/>
</dbReference>
<name>A0ABD8ANC2_PAEAM</name>
<dbReference type="RefSeq" id="WP_338706546.1">
    <property type="nucleotide sequence ID" value="NZ_CP145892.1"/>
</dbReference>
<keyword evidence="2" id="KW-0547">Nucleotide-binding</keyword>
<evidence type="ECO:0000313" key="3">
    <source>
        <dbReference type="Proteomes" id="UP001364764"/>
    </source>
</evidence>
<dbReference type="GeneID" id="93477893"/>
<protein>
    <submittedName>
        <fullName evidence="2">Helicase-associated domain-containing protein</fullName>
    </submittedName>
</protein>
<dbReference type="AlphaFoldDB" id="A0ABD8ANC2"/>
<dbReference type="GO" id="GO:0004386">
    <property type="term" value="F:helicase activity"/>
    <property type="evidence" value="ECO:0007669"/>
    <property type="project" value="UniProtKB-KW"/>
</dbReference>
<evidence type="ECO:0000259" key="1">
    <source>
        <dbReference type="Pfam" id="PF13625"/>
    </source>
</evidence>
<proteinExistence type="predicted"/>
<sequence>MSSFEPIDEPMVLNLDSWSKLALVEQKVLGAIFHKYAGQSFSSLLPREQWAIEGLSVAEANSSFANLRQQRWIESVYKSWGERLFYIPASLLETLTIAYAQRVGMIVKQMVQHAHVIQEGKPDTAAELLHLIAWIEREGLPLTGKGTIYKKSVQKLSVITVLSSTDFEGLGIRYEHSDLYPTHVAILLDLLLSLNLVQKSDGQIQIVDHRLQKWLQLSWRQMHREIYQACMERYGEAEPALQHFRYQLAVLAPEKNIWCHIENLELKPRIRGWLYALAGWGYGEVGEDQSGALAFRWLIEPHSLLYREQEMVSEAEPCGFYMQPDFEVLVPPEAGPDVIWMLEQYAERVTRDRMSIYRMTKERFISAIARGYALHEVMEFLDQYALTGIPENVRIALADWGKETDAAPLTVNRSMKVMEANTGSADDPKLLEKDMLSGVYSSFYTPDNQGLVDVPASLHGLERDHSVIEKKSSLLGFEEIPETWYKEWRRYHSSTARQIAAKAIEWQTKLGIQQENRTQYLIPHQVEGHEQWTLSGWCMLDSSENTSETEWRTFSPSEWDTMRLILPDDVIT</sequence>
<accession>A0ABD8ANC2</accession>
<feature type="domain" description="Helicase XPB/Ssl2 N-terminal" evidence="1">
    <location>
        <begin position="321"/>
        <end position="403"/>
    </location>
</feature>